<keyword evidence="7" id="KW-0067">ATP-binding</keyword>
<dbReference type="SUPFAM" id="SSF81631">
    <property type="entry name" value="PAP/OAS1 substrate-binding domain"/>
    <property type="match status" value="1"/>
</dbReference>
<comment type="similarity">
    <text evidence="2">Belongs to the poly(A) polymerase family.</text>
</comment>
<feature type="domain" description="Poly(A) polymerase central" evidence="11">
    <location>
        <begin position="589"/>
        <end position="667"/>
    </location>
</feature>
<evidence type="ECO:0000256" key="3">
    <source>
        <dbReference type="ARBA" id="ARBA00012388"/>
    </source>
</evidence>
<evidence type="ECO:0000256" key="4">
    <source>
        <dbReference type="ARBA" id="ARBA00022664"/>
    </source>
</evidence>
<dbReference type="SUPFAM" id="SSF81301">
    <property type="entry name" value="Nucleotidyltransferase"/>
    <property type="match status" value="1"/>
</dbReference>
<keyword evidence="4" id="KW-0507">mRNA processing</keyword>
<evidence type="ECO:0000259" key="11">
    <source>
        <dbReference type="Pfam" id="PF04928"/>
    </source>
</evidence>
<evidence type="ECO:0000313" key="12">
    <source>
        <dbReference type="EMBL" id="KAL3105390.1"/>
    </source>
</evidence>
<evidence type="ECO:0000256" key="5">
    <source>
        <dbReference type="ARBA" id="ARBA00022679"/>
    </source>
</evidence>
<feature type="region of interest" description="Disordered" evidence="10">
    <location>
        <begin position="15"/>
        <end position="89"/>
    </location>
</feature>
<comment type="subcellular location">
    <subcellularLocation>
        <location evidence="1">Nucleus</location>
    </subcellularLocation>
</comment>
<gene>
    <name evidence="12" type="ORF">niasHT_026123</name>
</gene>
<feature type="compositionally biased region" description="Basic and acidic residues" evidence="10">
    <location>
        <begin position="119"/>
        <end position="142"/>
    </location>
</feature>
<evidence type="ECO:0000313" key="13">
    <source>
        <dbReference type="Proteomes" id="UP001620626"/>
    </source>
</evidence>
<dbReference type="EC" id="2.7.7.19" evidence="3"/>
<dbReference type="InterPro" id="IPR007012">
    <property type="entry name" value="PolA_pol_cen_dom"/>
</dbReference>
<dbReference type="GO" id="GO:0005634">
    <property type="term" value="C:nucleus"/>
    <property type="evidence" value="ECO:0007669"/>
    <property type="project" value="UniProtKB-SubCell"/>
</dbReference>
<protein>
    <recommendedName>
        <fullName evidence="3">polynucleotide adenylyltransferase</fullName>
        <ecNumber evidence="3">2.7.7.19</ecNumber>
    </recommendedName>
</protein>
<dbReference type="Proteomes" id="UP001620626">
    <property type="component" value="Unassembled WGS sequence"/>
</dbReference>
<evidence type="ECO:0000256" key="7">
    <source>
        <dbReference type="ARBA" id="ARBA00022840"/>
    </source>
</evidence>
<evidence type="ECO:0000256" key="8">
    <source>
        <dbReference type="ARBA" id="ARBA00023242"/>
    </source>
</evidence>
<keyword evidence="5" id="KW-0808">Transferase</keyword>
<feature type="compositionally biased region" description="Basic and acidic residues" evidence="10">
    <location>
        <begin position="51"/>
        <end position="89"/>
    </location>
</feature>
<keyword evidence="8" id="KW-0539">Nucleus</keyword>
<evidence type="ECO:0000256" key="2">
    <source>
        <dbReference type="ARBA" id="ARBA00010912"/>
    </source>
</evidence>
<organism evidence="12 13">
    <name type="scientific">Heterodera trifolii</name>
    <dbReference type="NCBI Taxonomy" id="157864"/>
    <lineage>
        <taxon>Eukaryota</taxon>
        <taxon>Metazoa</taxon>
        <taxon>Ecdysozoa</taxon>
        <taxon>Nematoda</taxon>
        <taxon>Chromadorea</taxon>
        <taxon>Rhabditida</taxon>
        <taxon>Tylenchina</taxon>
        <taxon>Tylenchomorpha</taxon>
        <taxon>Tylenchoidea</taxon>
        <taxon>Heteroderidae</taxon>
        <taxon>Heteroderinae</taxon>
        <taxon>Heterodera</taxon>
    </lineage>
</organism>
<feature type="compositionally biased region" description="Basic and acidic residues" evidence="10">
    <location>
        <begin position="29"/>
        <end position="41"/>
    </location>
</feature>
<dbReference type="EMBL" id="JBICBT010000688">
    <property type="protein sequence ID" value="KAL3105390.1"/>
    <property type="molecule type" value="Genomic_DNA"/>
</dbReference>
<dbReference type="PANTHER" id="PTHR10682">
    <property type="entry name" value="POLY A POLYMERASE"/>
    <property type="match status" value="1"/>
</dbReference>
<comment type="caution">
    <text evidence="12">The sequence shown here is derived from an EMBL/GenBank/DDBJ whole genome shotgun (WGS) entry which is preliminary data.</text>
</comment>
<dbReference type="GO" id="GO:0005524">
    <property type="term" value="F:ATP binding"/>
    <property type="evidence" value="ECO:0007669"/>
    <property type="project" value="UniProtKB-KW"/>
</dbReference>
<dbReference type="PANTHER" id="PTHR10682:SF10">
    <property type="entry name" value="POLYNUCLEOTIDE ADENYLYLTRANSFERASE"/>
    <property type="match status" value="1"/>
</dbReference>
<evidence type="ECO:0000256" key="6">
    <source>
        <dbReference type="ARBA" id="ARBA00022741"/>
    </source>
</evidence>
<proteinExistence type="inferred from homology"/>
<dbReference type="GO" id="GO:0006397">
    <property type="term" value="P:mRNA processing"/>
    <property type="evidence" value="ECO:0007669"/>
    <property type="project" value="UniProtKB-KW"/>
</dbReference>
<dbReference type="InterPro" id="IPR043519">
    <property type="entry name" value="NT_sf"/>
</dbReference>
<feature type="region of interest" description="Disordered" evidence="10">
    <location>
        <begin position="110"/>
        <end position="155"/>
    </location>
</feature>
<reference evidence="12 13" key="1">
    <citation type="submission" date="2024-10" db="EMBL/GenBank/DDBJ databases">
        <authorList>
            <person name="Kim D."/>
        </authorList>
    </citation>
    <scope>NUCLEOTIDE SEQUENCE [LARGE SCALE GENOMIC DNA]</scope>
    <source>
        <strain evidence="12">BH-2024</strain>
    </source>
</reference>
<feature type="compositionally biased region" description="Polar residues" evidence="10">
    <location>
        <begin position="15"/>
        <end position="24"/>
    </location>
</feature>
<dbReference type="GO" id="GO:1990817">
    <property type="term" value="F:poly(A) RNA polymerase activity"/>
    <property type="evidence" value="ECO:0007669"/>
    <property type="project" value="UniProtKB-EC"/>
</dbReference>
<keyword evidence="13" id="KW-1185">Reference proteome</keyword>
<evidence type="ECO:0000256" key="1">
    <source>
        <dbReference type="ARBA" id="ARBA00004123"/>
    </source>
</evidence>
<accession>A0ABD2KR13</accession>
<evidence type="ECO:0000256" key="10">
    <source>
        <dbReference type="SAM" id="MobiDB-lite"/>
    </source>
</evidence>
<keyword evidence="6" id="KW-0547">Nucleotide-binding</keyword>
<sequence>MFQKLQFTEYYSPTEETFGNLSSSECEEEIFKDTKETNEEKEKEEEEEEEIKEKEEKEIEKEKEEKEIEKEKEEKEIEKEKEEKEIEKEERVWKSNYNYCDNWIEKRKWPKKKKGKTKKEKEKGKKREKAWKSEQKKEEKPKAKSKKKNVKETLDQKWEQMEEKSELKNEEKPKKAKKKRMVIKKLADLLNDFLLANLYVFYLQNELKAEKYLEYLHISMFVRTTNAKMKFVKMHLTDFKTVEKLNEFWRTFLNGELKKKEQNSHFVMEKLLMMQNELDKFILTTEEKGIETFYNGEEMQKSVEIGTFGNGTVGTMLSQLHLHSFSSLKAKQLINSEEFASIGKMDEEKMKGIFNGEKIGQRKIEKYAKAMETVLKQHKLGKKCLPNIEQSQYNLIRTEPKLRENDRTISEEIYQFILKHSVNSFKRGQILELKDKIEQTIGEWVVKMSAKRTDAHLLVNGSHLMSTEVDGSDLDLICVLSDELNLNGQIDTNLFSLLGMALNGAKITLITGRVQLVRIIYANIEVDLIFVPVPRIYFSTDSFDSKFLGSDQIVGEITSENGIFALAGYRSCKFQLSLVQDQKVLFDLVKAVKIWAKNRLIYSSIFGFFNGAILATKICALFPNAPLSFLLFQFFSIFSQWDWPNVPVELEPLNAVSLNPIVCLWPPPKIGKSNLEKQMANCGYQRKKIRWKFFEWANSEKVAEKLEHYHQIPQLERTTRGKNLKGKNAFCTVWVAGLVMKDENGDVQNFPPIYSPNSNGSFNSSYLMHSLFFTDAQQMNENEKFNAFV</sequence>
<dbReference type="AlphaFoldDB" id="A0ABD2KR13"/>
<name>A0ABD2KR13_9BILA</name>
<dbReference type="Pfam" id="PF04928">
    <property type="entry name" value="PAP_central"/>
    <property type="match status" value="1"/>
</dbReference>
<evidence type="ECO:0000256" key="9">
    <source>
        <dbReference type="ARBA" id="ARBA00048830"/>
    </source>
</evidence>
<comment type="catalytic activity">
    <reaction evidence="9">
        <text>RNA(n) + ATP = RNA(n)-3'-adenine ribonucleotide + diphosphate</text>
        <dbReference type="Rhea" id="RHEA:11332"/>
        <dbReference type="Rhea" id="RHEA-COMP:14527"/>
        <dbReference type="Rhea" id="RHEA-COMP:17347"/>
        <dbReference type="ChEBI" id="CHEBI:30616"/>
        <dbReference type="ChEBI" id="CHEBI:33019"/>
        <dbReference type="ChEBI" id="CHEBI:140395"/>
        <dbReference type="ChEBI" id="CHEBI:173115"/>
        <dbReference type="EC" id="2.7.7.19"/>
    </reaction>
</comment>
<dbReference type="Gene3D" id="1.10.1410.10">
    <property type="match status" value="1"/>
</dbReference>